<dbReference type="GO" id="GO:0003988">
    <property type="term" value="F:acetyl-CoA C-acyltransferase activity"/>
    <property type="evidence" value="ECO:0007669"/>
    <property type="project" value="UniProtKB-ARBA"/>
</dbReference>
<evidence type="ECO:0000313" key="9">
    <source>
        <dbReference type="Proteomes" id="UP000247555"/>
    </source>
</evidence>
<dbReference type="PROSITE" id="PS00737">
    <property type="entry name" value="THIOLASE_2"/>
    <property type="match status" value="1"/>
</dbReference>
<organism evidence="8 9">
    <name type="scientific">Rivihabitans pingtungensis</name>
    <dbReference type="NCBI Taxonomy" id="1054498"/>
    <lineage>
        <taxon>Bacteria</taxon>
        <taxon>Pseudomonadati</taxon>
        <taxon>Pseudomonadota</taxon>
        <taxon>Betaproteobacteria</taxon>
        <taxon>Neisseriales</taxon>
        <taxon>Aquaspirillaceae</taxon>
        <taxon>Rivihabitans</taxon>
    </lineage>
</organism>
<dbReference type="OrthoDB" id="8558405at2"/>
<feature type="domain" description="Thiolase N-terminal" evidence="6">
    <location>
        <begin position="4"/>
        <end position="262"/>
    </location>
</feature>
<keyword evidence="2 5" id="KW-0808">Transferase</keyword>
<dbReference type="InterPro" id="IPR020610">
    <property type="entry name" value="Thiolase_AS"/>
</dbReference>
<dbReference type="InterPro" id="IPR016039">
    <property type="entry name" value="Thiolase-like"/>
</dbReference>
<dbReference type="SUPFAM" id="SSF53901">
    <property type="entry name" value="Thiolase-like"/>
    <property type="match status" value="2"/>
</dbReference>
<dbReference type="NCBIfam" id="TIGR01930">
    <property type="entry name" value="AcCoA-C-Actrans"/>
    <property type="match status" value="1"/>
</dbReference>
<evidence type="ECO:0000256" key="3">
    <source>
        <dbReference type="ARBA" id="ARBA00023315"/>
    </source>
</evidence>
<evidence type="ECO:0000256" key="2">
    <source>
        <dbReference type="ARBA" id="ARBA00022679"/>
    </source>
</evidence>
<feature type="domain" description="Thiolase C-terminal" evidence="7">
    <location>
        <begin position="270"/>
        <end position="392"/>
    </location>
</feature>
<dbReference type="FunFam" id="3.40.47.10:FF:000010">
    <property type="entry name" value="Acetyl-CoA acetyltransferase (Thiolase)"/>
    <property type="match status" value="1"/>
</dbReference>
<dbReference type="Pfam" id="PF02803">
    <property type="entry name" value="Thiolase_C"/>
    <property type="match status" value="1"/>
</dbReference>
<comment type="caution">
    <text evidence="8">The sequence shown here is derived from an EMBL/GenBank/DDBJ whole genome shotgun (WGS) entry which is preliminary data.</text>
</comment>
<evidence type="ECO:0000256" key="5">
    <source>
        <dbReference type="RuleBase" id="RU003557"/>
    </source>
</evidence>
<dbReference type="InterPro" id="IPR002155">
    <property type="entry name" value="Thiolase"/>
</dbReference>
<evidence type="ECO:0000256" key="4">
    <source>
        <dbReference type="PIRSR" id="PIRSR000429-1"/>
    </source>
</evidence>
<dbReference type="PANTHER" id="PTHR18919">
    <property type="entry name" value="ACETYL-COA C-ACYLTRANSFERASE"/>
    <property type="match status" value="1"/>
</dbReference>
<sequence length="393" mass="40328">MQEVVIVAATRTAIGSFGGSLAKISAPDLGAIVIKSLLEQTGVAPEAVSEVILGQVLTAGVGQNPARQALIKAGLPVTTPASTLNVVCGSGLRATHLAAQAIANGDAEIVIAGGQENMSMSPHILPGSRDGFRMGNAQLVDTMVYDGLTDAYNQYHMGITAENIAAKYEISRDEQDQLAVTSQNRAEAAQKAGKFADEITPVLIPQRKGDPVAFVNDEFIKHGATLEGLGKLRAAFKKDGTVTAGNASGINDGAAAVLMMSAAKAAELGLTPMARVAGYALSGCAPEIMGMGPVSASQKALAKAGWAVEDLDLVEANEAFAAQALGVTRELKWDLNKVNVNGGAIALGHPIGASGCRVLVTLLHEMQRRDAKKGLATLCIGGGMGVALAVERA</sequence>
<feature type="active site" description="Proton acceptor" evidence="4">
    <location>
        <position position="349"/>
    </location>
</feature>
<dbReference type="AlphaFoldDB" id="A0A318KUJ0"/>
<dbReference type="InterPro" id="IPR020617">
    <property type="entry name" value="Thiolase_C"/>
</dbReference>
<gene>
    <name evidence="8" type="ORF">DFR34_107126</name>
</gene>
<accession>A0A318KUJ0</accession>
<dbReference type="RefSeq" id="WP_110390562.1">
    <property type="nucleotide sequence ID" value="NZ_QJKI01000007.1"/>
</dbReference>
<dbReference type="InterPro" id="IPR020613">
    <property type="entry name" value="Thiolase_CS"/>
</dbReference>
<dbReference type="EMBL" id="QJKI01000007">
    <property type="protein sequence ID" value="PXX79365.1"/>
    <property type="molecule type" value="Genomic_DNA"/>
</dbReference>
<dbReference type="Gene3D" id="3.40.47.10">
    <property type="match status" value="2"/>
</dbReference>
<dbReference type="PIRSF" id="PIRSF000429">
    <property type="entry name" value="Ac-CoA_Ac_transf"/>
    <property type="match status" value="1"/>
</dbReference>
<dbReference type="Pfam" id="PF00108">
    <property type="entry name" value="Thiolase_N"/>
    <property type="match status" value="1"/>
</dbReference>
<evidence type="ECO:0000313" key="8">
    <source>
        <dbReference type="EMBL" id="PXX79365.1"/>
    </source>
</evidence>
<reference evidence="8 9" key="1">
    <citation type="submission" date="2018-05" db="EMBL/GenBank/DDBJ databases">
        <title>Genomic Encyclopedia of Type Strains, Phase IV (KMG-IV): sequencing the most valuable type-strain genomes for metagenomic binning, comparative biology and taxonomic classification.</title>
        <authorList>
            <person name="Goeker M."/>
        </authorList>
    </citation>
    <scope>NUCLEOTIDE SEQUENCE [LARGE SCALE GENOMIC DNA]</scope>
    <source>
        <strain evidence="8 9">DSM 29661</strain>
    </source>
</reference>
<dbReference type="PROSITE" id="PS00099">
    <property type="entry name" value="THIOLASE_3"/>
    <property type="match status" value="1"/>
</dbReference>
<dbReference type="InterPro" id="IPR020616">
    <property type="entry name" value="Thiolase_N"/>
</dbReference>
<keyword evidence="9" id="KW-1185">Reference proteome</keyword>
<feature type="active site" description="Acyl-thioester intermediate" evidence="4">
    <location>
        <position position="88"/>
    </location>
</feature>
<evidence type="ECO:0000256" key="1">
    <source>
        <dbReference type="ARBA" id="ARBA00010982"/>
    </source>
</evidence>
<proteinExistence type="inferred from homology"/>
<evidence type="ECO:0000259" key="6">
    <source>
        <dbReference type="Pfam" id="PF00108"/>
    </source>
</evidence>
<dbReference type="PANTHER" id="PTHR18919:SF107">
    <property type="entry name" value="ACETYL-COA ACETYLTRANSFERASE, CYTOSOLIC"/>
    <property type="match status" value="1"/>
</dbReference>
<dbReference type="GO" id="GO:0044281">
    <property type="term" value="P:small molecule metabolic process"/>
    <property type="evidence" value="ECO:0007669"/>
    <property type="project" value="UniProtKB-ARBA"/>
</dbReference>
<evidence type="ECO:0000259" key="7">
    <source>
        <dbReference type="Pfam" id="PF02803"/>
    </source>
</evidence>
<dbReference type="Proteomes" id="UP000247555">
    <property type="component" value="Unassembled WGS sequence"/>
</dbReference>
<comment type="similarity">
    <text evidence="1 5">Belongs to the thiolase-like superfamily. Thiolase family.</text>
</comment>
<name>A0A318KUJ0_9NEIS</name>
<protein>
    <submittedName>
        <fullName evidence="8">Acetyl-CoA acetyltransferase</fullName>
    </submittedName>
</protein>
<feature type="active site" description="Proton acceptor" evidence="4">
    <location>
        <position position="379"/>
    </location>
</feature>
<dbReference type="CDD" id="cd00751">
    <property type="entry name" value="thiolase"/>
    <property type="match status" value="1"/>
</dbReference>
<keyword evidence="3 5" id="KW-0012">Acyltransferase</keyword>